<dbReference type="CDD" id="cd07377">
    <property type="entry name" value="WHTH_GntR"/>
    <property type="match status" value="1"/>
</dbReference>
<comment type="caution">
    <text evidence="7">The sequence shown here is derived from an EMBL/GenBank/DDBJ whole genome shotgun (WGS) entry which is preliminary data.</text>
</comment>
<dbReference type="InterPro" id="IPR015421">
    <property type="entry name" value="PyrdxlP-dep_Trfase_major"/>
</dbReference>
<keyword evidence="7" id="KW-0032">Aminotransferase</keyword>
<keyword evidence="2" id="KW-0663">Pyridoxal phosphate</keyword>
<dbReference type="InterPro" id="IPR036388">
    <property type="entry name" value="WH-like_DNA-bd_sf"/>
</dbReference>
<evidence type="ECO:0000256" key="2">
    <source>
        <dbReference type="ARBA" id="ARBA00022898"/>
    </source>
</evidence>
<comment type="similarity">
    <text evidence="1">In the C-terminal section; belongs to the class-I pyridoxal-phosphate-dependent aminotransferase family.</text>
</comment>
<feature type="domain" description="HTH gntR-type" evidence="6">
    <location>
        <begin position="1"/>
        <end position="69"/>
    </location>
</feature>
<dbReference type="PROSITE" id="PS50949">
    <property type="entry name" value="HTH_GNTR"/>
    <property type="match status" value="1"/>
</dbReference>
<dbReference type="AlphaFoldDB" id="A0A084IGC0"/>
<dbReference type="SMART" id="SM00345">
    <property type="entry name" value="HTH_GNTR"/>
    <property type="match status" value="1"/>
</dbReference>
<keyword evidence="8" id="KW-1185">Reference proteome</keyword>
<dbReference type="Pfam" id="PF00155">
    <property type="entry name" value="Aminotran_1_2"/>
    <property type="match status" value="1"/>
</dbReference>
<protein>
    <submittedName>
        <fullName evidence="7">Classes I and II superfamily aminotransferase</fullName>
    </submittedName>
</protein>
<dbReference type="GO" id="GO:0003677">
    <property type="term" value="F:DNA binding"/>
    <property type="evidence" value="ECO:0007669"/>
    <property type="project" value="UniProtKB-KW"/>
</dbReference>
<dbReference type="GO" id="GO:0008483">
    <property type="term" value="F:transaminase activity"/>
    <property type="evidence" value="ECO:0007669"/>
    <property type="project" value="UniProtKB-KW"/>
</dbReference>
<dbReference type="InterPro" id="IPR015422">
    <property type="entry name" value="PyrdxlP-dep_Trfase_small"/>
</dbReference>
<dbReference type="STRING" id="1304275.C41B8_18417"/>
<evidence type="ECO:0000256" key="1">
    <source>
        <dbReference type="ARBA" id="ARBA00005384"/>
    </source>
</evidence>
<dbReference type="Proteomes" id="UP000028302">
    <property type="component" value="Unassembled WGS sequence"/>
</dbReference>
<dbReference type="EMBL" id="APNK01000056">
    <property type="protein sequence ID" value="KEZ75754.1"/>
    <property type="molecule type" value="Genomic_DNA"/>
</dbReference>
<evidence type="ECO:0000313" key="7">
    <source>
        <dbReference type="EMBL" id="KEZ75754.1"/>
    </source>
</evidence>
<keyword evidence="3" id="KW-0805">Transcription regulation</keyword>
<dbReference type="RefSeq" id="WP_037341612.1">
    <property type="nucleotide sequence ID" value="NZ_APNK01000056.1"/>
</dbReference>
<evidence type="ECO:0000256" key="5">
    <source>
        <dbReference type="ARBA" id="ARBA00023163"/>
    </source>
</evidence>
<keyword evidence="5" id="KW-0804">Transcription</keyword>
<dbReference type="InterPro" id="IPR004839">
    <property type="entry name" value="Aminotransferase_I/II_large"/>
</dbReference>
<dbReference type="InterPro" id="IPR015424">
    <property type="entry name" value="PyrdxlP-dep_Trfase"/>
</dbReference>
<dbReference type="CDD" id="cd00609">
    <property type="entry name" value="AAT_like"/>
    <property type="match status" value="1"/>
</dbReference>
<gene>
    <name evidence="7" type="ORF">C41B8_18417</name>
</gene>
<evidence type="ECO:0000256" key="4">
    <source>
        <dbReference type="ARBA" id="ARBA00023125"/>
    </source>
</evidence>
<dbReference type="GO" id="GO:0030170">
    <property type="term" value="F:pyridoxal phosphate binding"/>
    <property type="evidence" value="ECO:0007669"/>
    <property type="project" value="InterPro"/>
</dbReference>
<dbReference type="InterPro" id="IPR000524">
    <property type="entry name" value="Tscrpt_reg_HTH_GntR"/>
</dbReference>
<proteinExistence type="inferred from homology"/>
<evidence type="ECO:0000259" key="6">
    <source>
        <dbReference type="PROSITE" id="PS50949"/>
    </source>
</evidence>
<dbReference type="InterPro" id="IPR051446">
    <property type="entry name" value="HTH_trans_reg/aminotransferase"/>
</dbReference>
<reference evidence="7 8" key="1">
    <citation type="submission" date="2013-03" db="EMBL/GenBank/DDBJ databases">
        <title>Salinisphaera hydrothermalis C41B8 Genome Sequencing.</title>
        <authorList>
            <person name="Li C."/>
            <person name="Lai Q."/>
            <person name="Shao Z."/>
        </authorList>
    </citation>
    <scope>NUCLEOTIDE SEQUENCE [LARGE SCALE GENOMIC DNA]</scope>
    <source>
        <strain evidence="7 8">C41B8</strain>
    </source>
</reference>
<dbReference type="SUPFAM" id="SSF53383">
    <property type="entry name" value="PLP-dependent transferases"/>
    <property type="match status" value="1"/>
</dbReference>
<evidence type="ECO:0000256" key="3">
    <source>
        <dbReference type="ARBA" id="ARBA00023015"/>
    </source>
</evidence>
<dbReference type="PANTHER" id="PTHR46577">
    <property type="entry name" value="HTH-TYPE TRANSCRIPTIONAL REGULATORY PROTEIN GABR"/>
    <property type="match status" value="1"/>
</dbReference>
<dbReference type="SUPFAM" id="SSF46785">
    <property type="entry name" value="Winged helix' DNA-binding domain"/>
    <property type="match status" value="1"/>
</dbReference>
<evidence type="ECO:0000313" key="8">
    <source>
        <dbReference type="Proteomes" id="UP000028302"/>
    </source>
</evidence>
<dbReference type="GO" id="GO:0003700">
    <property type="term" value="F:DNA-binding transcription factor activity"/>
    <property type="evidence" value="ECO:0007669"/>
    <property type="project" value="InterPro"/>
</dbReference>
<dbReference type="OrthoDB" id="9804020at2"/>
<keyword evidence="7" id="KW-0808">Transferase</keyword>
<organism evidence="7 8">
    <name type="scientific">Salinisphaera hydrothermalis (strain C41B8)</name>
    <dbReference type="NCBI Taxonomy" id="1304275"/>
    <lineage>
        <taxon>Bacteria</taxon>
        <taxon>Pseudomonadati</taxon>
        <taxon>Pseudomonadota</taxon>
        <taxon>Gammaproteobacteria</taxon>
        <taxon>Salinisphaerales</taxon>
        <taxon>Salinisphaeraceae</taxon>
        <taxon>Salinisphaera</taxon>
    </lineage>
</organism>
<dbReference type="InterPro" id="IPR036390">
    <property type="entry name" value="WH_DNA-bd_sf"/>
</dbReference>
<dbReference type="Gene3D" id="3.90.1150.10">
    <property type="entry name" value="Aspartate Aminotransferase, domain 1"/>
    <property type="match status" value="1"/>
</dbReference>
<sequence length="472" mass="51028">MRLYEKLADDLAWAIRRGAFAPGARLPSVRHISQQRGVSVSTAVRAYHELERRGLIDAAPRSGFFVVGPRRSALPSVPQRRLTPVPVAGGGRILQLLAAADDPRVVSFGAATPQAGYMPSAALAAASRTVWRNARRRCMTQAFPPGAIELRTALAKRLALAGCRLDPDDVLITNGCQEAMAIALQLLCRPGDVVAVEAPTYYGLLEVLEQQQLRALPIPSDPKTGISLDALEQAFSTGEARACVVTPVAANPLGVTLSDERKQKLAALVARYKVPLIEDDTYGELVETGRRAIPVKAWDRVGLVYYCGSATKTICAGLRIGWLSVPATHRAQAAKAQYLRTVSVNTWAQLTLAHYLATGPIDRHMRAAARSYRQCVAELVDQLERHFPAGTKISAPQAGFLVWVELPGTMDTDVLLEDSLRRGISFAPGPLFAPTDGFENCMRLNAAVEWNDRTKAAIQTLGGLVCARIALN</sequence>
<dbReference type="PANTHER" id="PTHR46577:SF1">
    <property type="entry name" value="HTH-TYPE TRANSCRIPTIONAL REGULATORY PROTEIN GABR"/>
    <property type="match status" value="1"/>
</dbReference>
<keyword evidence="4" id="KW-0238">DNA-binding</keyword>
<dbReference type="Gene3D" id="1.10.10.10">
    <property type="entry name" value="Winged helix-like DNA-binding domain superfamily/Winged helix DNA-binding domain"/>
    <property type="match status" value="1"/>
</dbReference>
<dbReference type="eggNOG" id="COG1167">
    <property type="taxonomic scope" value="Bacteria"/>
</dbReference>
<dbReference type="Gene3D" id="3.40.640.10">
    <property type="entry name" value="Type I PLP-dependent aspartate aminotransferase-like (Major domain)"/>
    <property type="match status" value="1"/>
</dbReference>
<accession>A0A084IGC0</accession>
<name>A0A084IGC0_SALHC</name>
<dbReference type="Pfam" id="PF00392">
    <property type="entry name" value="GntR"/>
    <property type="match status" value="1"/>
</dbReference>